<reference evidence="1 2" key="1">
    <citation type="submission" date="2018-01" db="EMBL/GenBank/DDBJ databases">
        <title>Complete genome sequence of Salinigranum rubrum GX10T, an extremely halophilic archaeon isolated from a marine solar saltern.</title>
        <authorList>
            <person name="Han S."/>
        </authorList>
    </citation>
    <scope>NUCLEOTIDE SEQUENCE [LARGE SCALE GENOMIC DNA]</scope>
    <source>
        <strain evidence="1 2">GX10</strain>
    </source>
</reference>
<accession>A0A2I8VLF8</accession>
<keyword evidence="2" id="KW-1185">Reference proteome</keyword>
<dbReference type="RefSeq" id="WP_103426456.1">
    <property type="nucleotide sequence ID" value="NZ_CP026309.1"/>
</dbReference>
<evidence type="ECO:0000313" key="1">
    <source>
        <dbReference type="EMBL" id="AUV82767.1"/>
    </source>
</evidence>
<proteinExistence type="predicted"/>
<gene>
    <name evidence="1" type="ORF">C2R22_14860</name>
</gene>
<dbReference type="EMBL" id="CP026309">
    <property type="protein sequence ID" value="AUV82767.1"/>
    <property type="molecule type" value="Genomic_DNA"/>
</dbReference>
<sequence>MTRRRPDDDRLRAVGVTLVLLVASLVPSPLERHPGWEWVGPDKLLHLLGHAGYVVVLADAFDGSRRSRGESAVLAVCVSTAHSLLTARLQTYVPGRMGETGDVVAGFVGAVVAASVWYRRVSPTRSVPER</sequence>
<dbReference type="KEGG" id="srub:C2R22_14860"/>
<dbReference type="GeneID" id="35593398"/>
<dbReference type="AlphaFoldDB" id="A0A2I8VLF8"/>
<protein>
    <submittedName>
        <fullName evidence="1">Teicoplanin resistance protein VanZ</fullName>
    </submittedName>
</protein>
<organism evidence="1 2">
    <name type="scientific">Salinigranum rubrum</name>
    <dbReference type="NCBI Taxonomy" id="755307"/>
    <lineage>
        <taxon>Archaea</taxon>
        <taxon>Methanobacteriati</taxon>
        <taxon>Methanobacteriota</taxon>
        <taxon>Stenosarchaea group</taxon>
        <taxon>Halobacteria</taxon>
        <taxon>Halobacteriales</taxon>
        <taxon>Haloferacaceae</taxon>
        <taxon>Salinigranum</taxon>
    </lineage>
</organism>
<name>A0A2I8VLF8_9EURY</name>
<dbReference type="OrthoDB" id="342827at2157"/>
<dbReference type="NCBIfam" id="NF037970">
    <property type="entry name" value="vanZ_1"/>
    <property type="match status" value="1"/>
</dbReference>
<evidence type="ECO:0000313" key="2">
    <source>
        <dbReference type="Proteomes" id="UP000236584"/>
    </source>
</evidence>
<dbReference type="Proteomes" id="UP000236584">
    <property type="component" value="Chromosome"/>
</dbReference>